<name>A0A5K4F6P3_SCHMA</name>
<reference evidence="1" key="1">
    <citation type="journal article" date="2012" name="PLoS Negl. Trop. Dis.">
        <title>A systematically improved high quality genome and transcriptome of the human blood fluke Schistosoma mansoni.</title>
        <authorList>
            <person name="Protasio A.V."/>
            <person name="Tsai I.J."/>
            <person name="Babbage A."/>
            <person name="Nichol S."/>
            <person name="Hunt M."/>
            <person name="Aslett M.A."/>
            <person name="De Silva N."/>
            <person name="Velarde G.S."/>
            <person name="Anderson T.J."/>
            <person name="Clark R.C."/>
            <person name="Davidson C."/>
            <person name="Dillon G.P."/>
            <person name="Holroyd N.E."/>
            <person name="LoVerde P.T."/>
            <person name="Lloyd C."/>
            <person name="McQuillan J."/>
            <person name="Oliveira G."/>
            <person name="Otto T.D."/>
            <person name="Parker-Manuel S.J."/>
            <person name="Quail M.A."/>
            <person name="Wilson R.A."/>
            <person name="Zerlotini A."/>
            <person name="Dunne D.W."/>
            <person name="Berriman M."/>
        </authorList>
    </citation>
    <scope>NUCLEOTIDE SEQUENCE [LARGE SCALE GENOMIC DNA]</scope>
    <source>
        <strain evidence="1">Puerto Rican</strain>
    </source>
</reference>
<evidence type="ECO:0000313" key="3">
    <source>
        <dbReference type="WBParaSite" id="Smp_319430.1"/>
    </source>
</evidence>
<sequence length="65" mass="7332">MYWPGDAIANNQVTQTNVYSCHRSEAATPFTTSYRISHLLKRLPTCLNQVISNLTKSVNSVVDLY</sequence>
<dbReference type="InParanoid" id="A0A5K4F6P3"/>
<proteinExistence type="predicted"/>
<keyword evidence="1" id="KW-1185">Reference proteome</keyword>
<evidence type="ECO:0000313" key="1">
    <source>
        <dbReference type="Proteomes" id="UP000008854"/>
    </source>
</evidence>
<dbReference type="WBParaSite" id="Smp_319430.1">
    <property type="protein sequence ID" value="Smp_319430.1"/>
    <property type="gene ID" value="Smp_319430"/>
</dbReference>
<dbReference type="AlphaFoldDB" id="A0A5K4F6P3"/>
<dbReference type="WBParaSite" id="Smp_319440.1">
    <property type="protein sequence ID" value="Smp_319440.1"/>
    <property type="gene ID" value="Smp_319440"/>
</dbReference>
<reference evidence="2 3" key="2">
    <citation type="submission" date="2019-11" db="UniProtKB">
        <authorList>
            <consortium name="WormBaseParasite"/>
        </authorList>
    </citation>
    <scope>IDENTIFICATION</scope>
    <source>
        <strain evidence="2 3">Puerto Rican</strain>
    </source>
</reference>
<evidence type="ECO:0000313" key="2">
    <source>
        <dbReference type="WBParaSite" id="Smp_319420.1"/>
    </source>
</evidence>
<dbReference type="WBParaSite" id="Smp_319460.1">
    <property type="protein sequence ID" value="Smp_319460.1"/>
    <property type="gene ID" value="Smp_319460"/>
</dbReference>
<dbReference type="WBParaSite" id="Smp_319450.1">
    <property type="protein sequence ID" value="Smp_319450.1"/>
    <property type="gene ID" value="Smp_319450"/>
</dbReference>
<organism evidence="1 2">
    <name type="scientific">Schistosoma mansoni</name>
    <name type="common">Blood fluke</name>
    <dbReference type="NCBI Taxonomy" id="6183"/>
    <lineage>
        <taxon>Eukaryota</taxon>
        <taxon>Metazoa</taxon>
        <taxon>Spiralia</taxon>
        <taxon>Lophotrochozoa</taxon>
        <taxon>Platyhelminthes</taxon>
        <taxon>Trematoda</taxon>
        <taxon>Digenea</taxon>
        <taxon>Strigeidida</taxon>
        <taxon>Schistosomatoidea</taxon>
        <taxon>Schistosomatidae</taxon>
        <taxon>Schistosoma</taxon>
    </lineage>
</organism>
<accession>A0A5K4F6P3</accession>
<dbReference type="WBParaSite" id="Smp_319420.1">
    <property type="protein sequence ID" value="Smp_319420.1"/>
    <property type="gene ID" value="Smp_319420"/>
</dbReference>
<dbReference type="Proteomes" id="UP000008854">
    <property type="component" value="Unassembled WGS sequence"/>
</dbReference>
<protein>
    <submittedName>
        <fullName evidence="2 3">Uncharacterized protein</fullName>
    </submittedName>
</protein>